<evidence type="ECO:0000313" key="6">
    <source>
        <dbReference type="Proteomes" id="UP000093695"/>
    </source>
</evidence>
<dbReference type="Gene3D" id="3.40.50.1100">
    <property type="match status" value="2"/>
</dbReference>
<name>A0A193CB11_AMYOR</name>
<dbReference type="InterPro" id="IPR036052">
    <property type="entry name" value="TrpB-like_PALP_sf"/>
</dbReference>
<protein>
    <recommendedName>
        <fullName evidence="4">Tryptophan synthase beta chain-like PALP domain-containing protein</fullName>
    </recommendedName>
</protein>
<comment type="cofactor">
    <cofactor evidence="1">
        <name>pyridoxal 5'-phosphate</name>
        <dbReference type="ChEBI" id="CHEBI:597326"/>
    </cofactor>
</comment>
<dbReference type="InterPro" id="IPR001926">
    <property type="entry name" value="TrpB-like_PALP"/>
</dbReference>
<dbReference type="EMBL" id="CP016174">
    <property type="protein sequence ID" value="ANN21662.1"/>
    <property type="molecule type" value="Genomic_DNA"/>
</dbReference>
<dbReference type="AlphaFoldDB" id="A0A193CB11"/>
<gene>
    <name evidence="5" type="ORF">SD37_09415</name>
</gene>
<dbReference type="GO" id="GO:0003941">
    <property type="term" value="F:L-serine ammonia-lyase activity"/>
    <property type="evidence" value="ECO:0007669"/>
    <property type="project" value="TreeGrafter"/>
</dbReference>
<accession>A0A193CB11</accession>
<dbReference type="PANTHER" id="PTHR48078:SF6">
    <property type="entry name" value="L-THREONINE DEHYDRATASE CATABOLIC TDCB"/>
    <property type="match status" value="1"/>
</dbReference>
<dbReference type="GO" id="GO:0009097">
    <property type="term" value="P:isoleucine biosynthetic process"/>
    <property type="evidence" value="ECO:0007669"/>
    <property type="project" value="TreeGrafter"/>
</dbReference>
<proteinExistence type="predicted"/>
<keyword evidence="3" id="KW-0456">Lyase</keyword>
<dbReference type="STRING" id="31958.SD37_09415"/>
<dbReference type="SUPFAM" id="SSF53686">
    <property type="entry name" value="Tryptophan synthase beta subunit-like PLP-dependent enzymes"/>
    <property type="match status" value="1"/>
</dbReference>
<dbReference type="Proteomes" id="UP000093695">
    <property type="component" value="Chromosome"/>
</dbReference>
<sequence length="303" mass="31549">MRATREALDSMVERFPLLDARLEDRVLRLQPESLQPFGSFKVRAALTAVDWAVQSGATRIVTASAGNFAQGLTFAARRAGLPVDVHVPDSAAAGKIAALRGLEARVISHPFDEWWTIMCNRDTGDNGATFVHPVAEHSVLLGNATIGLDIQTAWSEVEIVIVPFGGGGLCVGVAAALEALGSRAEVVTSEVAGSAALSAALAAGHPVEIQRRPSFVDGIGSTRVLDEMWPLISSCITRSIVVSVDEAAAAVRELALRHKLVVEGAGATAFAAACRPEFAGRRVAAVLSGSNIDAPTLAGILSG</sequence>
<evidence type="ECO:0000313" key="5">
    <source>
        <dbReference type="EMBL" id="ANN21662.1"/>
    </source>
</evidence>
<evidence type="ECO:0000256" key="2">
    <source>
        <dbReference type="ARBA" id="ARBA00022898"/>
    </source>
</evidence>
<evidence type="ECO:0000256" key="3">
    <source>
        <dbReference type="ARBA" id="ARBA00023239"/>
    </source>
</evidence>
<organism evidence="5 6">
    <name type="scientific">Amycolatopsis orientalis</name>
    <name type="common">Nocardia orientalis</name>
    <dbReference type="NCBI Taxonomy" id="31958"/>
    <lineage>
        <taxon>Bacteria</taxon>
        <taxon>Bacillati</taxon>
        <taxon>Actinomycetota</taxon>
        <taxon>Actinomycetes</taxon>
        <taxon>Pseudonocardiales</taxon>
        <taxon>Pseudonocardiaceae</taxon>
        <taxon>Amycolatopsis</taxon>
    </lineage>
</organism>
<dbReference type="PANTHER" id="PTHR48078">
    <property type="entry name" value="THREONINE DEHYDRATASE, MITOCHONDRIAL-RELATED"/>
    <property type="match status" value="1"/>
</dbReference>
<feature type="domain" description="Tryptophan synthase beta chain-like PALP" evidence="4">
    <location>
        <begin position="15"/>
        <end position="289"/>
    </location>
</feature>
<dbReference type="GO" id="GO:0006565">
    <property type="term" value="P:L-serine catabolic process"/>
    <property type="evidence" value="ECO:0007669"/>
    <property type="project" value="TreeGrafter"/>
</dbReference>
<dbReference type="GO" id="GO:0004794">
    <property type="term" value="F:threonine deaminase activity"/>
    <property type="evidence" value="ECO:0007669"/>
    <property type="project" value="TreeGrafter"/>
</dbReference>
<dbReference type="KEGG" id="aori:SD37_09415"/>
<dbReference type="GO" id="GO:0006567">
    <property type="term" value="P:L-threonine catabolic process"/>
    <property type="evidence" value="ECO:0007669"/>
    <property type="project" value="TreeGrafter"/>
</dbReference>
<reference evidence="5 6" key="1">
    <citation type="journal article" date="2015" name="Genome Announc.">
        <title>Draft Genome Sequence of Norvancomycin-Producing Strain Amycolatopsis orientalis CPCC200066.</title>
        <authorList>
            <person name="Lei X."/>
            <person name="Yuan F."/>
            <person name="Shi Y."/>
            <person name="Li X."/>
            <person name="Wang L."/>
            <person name="Hong B."/>
        </authorList>
    </citation>
    <scope>NUCLEOTIDE SEQUENCE [LARGE SCALE GENOMIC DNA]</scope>
    <source>
        <strain evidence="5 6">B-37</strain>
    </source>
</reference>
<keyword evidence="6" id="KW-1185">Reference proteome</keyword>
<dbReference type="Pfam" id="PF00291">
    <property type="entry name" value="PALP"/>
    <property type="match status" value="1"/>
</dbReference>
<evidence type="ECO:0000256" key="1">
    <source>
        <dbReference type="ARBA" id="ARBA00001933"/>
    </source>
</evidence>
<keyword evidence="2" id="KW-0663">Pyridoxal phosphate</keyword>
<evidence type="ECO:0000259" key="4">
    <source>
        <dbReference type="Pfam" id="PF00291"/>
    </source>
</evidence>
<dbReference type="InterPro" id="IPR050147">
    <property type="entry name" value="Ser/Thr_Dehydratase"/>
</dbReference>